<protein>
    <recommendedName>
        <fullName evidence="4">LamG-like jellyroll fold domain-containing protein</fullName>
    </recommendedName>
</protein>
<sequence>MFTPSRRAVLRAGAVAVAAAALPARALAAARPDFGVSAELFPLGSVSLLPGPFRDNTLRTHAYLLFLDPDRLLHTFRLNVSLSSGVVPCGGWESPSTELRGHSTGHVLSALAQAFAATGDTAFSAKANYLVEQLAVCQDRARIGGFSTGYLSAFPESFIGRVEAREQVWAPYYTLHKIMAGLLDVHLLIGSPQALTVLKNMAAWAAWRNGRLTYDQRQNMLDTEFGGMNEVLANLYQLTGDPAHLTTAQYFDHAEIFDPLAQNRDALNGYHANTQIPKAIGAIREYHATGSTRYRDIASNFWEFVTSAHSYAIGGNSNGEYFKAPGRIASELSDNTCESCNSYNMLKLTAQLFRSSPGDARYFDFYEKTLYNHLLGAQNPDSAHGHHSYYTPLRPGGIRTYSNDYNDFTCCHGTGMETNTGHTGRIYAHSGTTLYVNLFIASTVSWRGFTVRQETSFPETAATKLTITGSGTFELRVRIPGWAAGAQIRVNGTPQPPVTPGSYAWINRTWSSGDVVDVSLPMALHRESTPDNRAVQAVRHGPIVLAGAYGTNNLPSMPVLQPSSIRATSTPLQYTASASTGQVTLMPFYKVHGQRYTVYWTVGEAPPFIAHYPFDGNTNDATGNGLTAALAGGAAWTAGRSGQAVDLSGSGAHVVLPSGLLAGALACTIATWVRLDTVTTWSRVFDFGSGTGNYAFLTPLSSAGGVRFAVTSGGAGSEQQINASAALPQGVWTHVAVTQNGDLGVLYVNGAEVARNTAMTARIGSTTQNWIGRSQYANDPYLDGAVDSFRVYGRALTAAEVANLHSTGT</sequence>
<evidence type="ECO:0000313" key="5">
    <source>
        <dbReference type="EMBL" id="KJK50666.1"/>
    </source>
</evidence>
<dbReference type="InterPro" id="IPR049046">
    <property type="entry name" value="Beta-AFase-like_GH127_middle"/>
</dbReference>
<dbReference type="PANTHER" id="PTHR31151:SF0">
    <property type="entry name" value="PROLINE-TRNA LIGASE (DUF1680)"/>
    <property type="match status" value="1"/>
</dbReference>
<dbReference type="InterPro" id="IPR008928">
    <property type="entry name" value="6-hairpin_glycosidase_sf"/>
</dbReference>
<dbReference type="AlphaFoldDB" id="A0A0F0H732"/>
<dbReference type="PATRIC" id="fig|68170.10.peg.329"/>
<dbReference type="Pfam" id="PF13385">
    <property type="entry name" value="Laminin_G_3"/>
    <property type="match status" value="1"/>
</dbReference>
<dbReference type="EMBL" id="JYJG01000054">
    <property type="protein sequence ID" value="KJK50666.1"/>
    <property type="molecule type" value="Genomic_DNA"/>
</dbReference>
<dbReference type="RefSeq" id="WP_045311088.1">
    <property type="nucleotide sequence ID" value="NZ_JYJG01000054.1"/>
</dbReference>
<evidence type="ECO:0000256" key="2">
    <source>
        <dbReference type="ARBA" id="ARBA00023157"/>
    </source>
</evidence>
<dbReference type="PANTHER" id="PTHR31151">
    <property type="entry name" value="PROLINE-TRNA LIGASE (DUF1680)"/>
    <property type="match status" value="1"/>
</dbReference>
<name>A0A0F0H732_LENAE</name>
<dbReference type="Pfam" id="PF07944">
    <property type="entry name" value="Beta-AFase-like_GH127_cat"/>
    <property type="match status" value="1"/>
</dbReference>
<dbReference type="SMART" id="SM00560">
    <property type="entry name" value="LamGL"/>
    <property type="match status" value="1"/>
</dbReference>
<dbReference type="SUPFAM" id="SSF49899">
    <property type="entry name" value="Concanavalin A-like lectins/glucanases"/>
    <property type="match status" value="1"/>
</dbReference>
<keyword evidence="2" id="KW-1015">Disulfide bond</keyword>
<dbReference type="PROSITE" id="PS51318">
    <property type="entry name" value="TAT"/>
    <property type="match status" value="1"/>
</dbReference>
<proteinExistence type="predicted"/>
<keyword evidence="1 3" id="KW-0732">Signal</keyword>
<dbReference type="Pfam" id="PF20736">
    <property type="entry name" value="Glyco_hydro127M"/>
    <property type="match status" value="1"/>
</dbReference>
<dbReference type="OrthoDB" id="9757939at2"/>
<dbReference type="Proteomes" id="UP000033393">
    <property type="component" value="Unassembled WGS sequence"/>
</dbReference>
<organism evidence="5 6">
    <name type="scientific">Lentzea aerocolonigenes</name>
    <name type="common">Lechevalieria aerocolonigenes</name>
    <name type="synonym">Saccharothrix aerocolonigenes</name>
    <dbReference type="NCBI Taxonomy" id="68170"/>
    <lineage>
        <taxon>Bacteria</taxon>
        <taxon>Bacillati</taxon>
        <taxon>Actinomycetota</taxon>
        <taxon>Actinomycetes</taxon>
        <taxon>Pseudonocardiales</taxon>
        <taxon>Pseudonocardiaceae</taxon>
        <taxon>Lentzea</taxon>
    </lineage>
</organism>
<comment type="caution">
    <text evidence="5">The sequence shown here is derived from an EMBL/GenBank/DDBJ whole genome shotgun (WGS) entry which is preliminary data.</text>
</comment>
<keyword evidence="6" id="KW-1185">Reference proteome</keyword>
<feature type="signal peptide" evidence="3">
    <location>
        <begin position="1"/>
        <end position="28"/>
    </location>
</feature>
<dbReference type="InterPro" id="IPR012878">
    <property type="entry name" value="Beta-AFase-like_GH127_cat"/>
</dbReference>
<dbReference type="InterPro" id="IPR013320">
    <property type="entry name" value="ConA-like_dom_sf"/>
</dbReference>
<dbReference type="SUPFAM" id="SSF48208">
    <property type="entry name" value="Six-hairpin glycosidases"/>
    <property type="match status" value="1"/>
</dbReference>
<gene>
    <name evidence="5" type="ORF">UK23_09730</name>
</gene>
<evidence type="ECO:0000259" key="4">
    <source>
        <dbReference type="SMART" id="SM00560"/>
    </source>
</evidence>
<dbReference type="InterPro" id="IPR006311">
    <property type="entry name" value="TAT_signal"/>
</dbReference>
<dbReference type="Gene3D" id="2.60.120.200">
    <property type="match status" value="1"/>
</dbReference>
<dbReference type="GO" id="GO:0005975">
    <property type="term" value="P:carbohydrate metabolic process"/>
    <property type="evidence" value="ECO:0007669"/>
    <property type="project" value="InterPro"/>
</dbReference>
<evidence type="ECO:0000313" key="6">
    <source>
        <dbReference type="Proteomes" id="UP000033393"/>
    </source>
</evidence>
<evidence type="ECO:0000256" key="3">
    <source>
        <dbReference type="SAM" id="SignalP"/>
    </source>
</evidence>
<feature type="domain" description="LamG-like jellyroll fold" evidence="4">
    <location>
        <begin position="665"/>
        <end position="799"/>
    </location>
</feature>
<dbReference type="InterPro" id="IPR006558">
    <property type="entry name" value="LamG-like"/>
</dbReference>
<accession>A0A0F0H732</accession>
<evidence type="ECO:0000256" key="1">
    <source>
        <dbReference type="ARBA" id="ARBA00022729"/>
    </source>
</evidence>
<feature type="chain" id="PRO_5002441755" description="LamG-like jellyroll fold domain-containing protein" evidence="3">
    <location>
        <begin position="29"/>
        <end position="809"/>
    </location>
</feature>
<reference evidence="5 6" key="1">
    <citation type="submission" date="2015-02" db="EMBL/GenBank/DDBJ databases">
        <authorList>
            <person name="Ju K.-S."/>
            <person name="Doroghazi J.R."/>
            <person name="Metcalf W."/>
        </authorList>
    </citation>
    <scope>NUCLEOTIDE SEQUENCE [LARGE SCALE GENOMIC DNA]</scope>
    <source>
        <strain evidence="5 6">NRRL B-16140</strain>
    </source>
</reference>